<accession>K0KP83</accession>
<dbReference type="HOGENOM" id="CLU_058266_0_0_1"/>
<dbReference type="STRING" id="1206466.K0KP83"/>
<dbReference type="SUPFAM" id="SSF51735">
    <property type="entry name" value="NAD(P)-binding Rossmann-fold domains"/>
    <property type="match status" value="1"/>
</dbReference>
<dbReference type="EMBL" id="CAIF01000100">
    <property type="protein sequence ID" value="CCH44002.1"/>
    <property type="molecule type" value="Genomic_DNA"/>
</dbReference>
<dbReference type="GO" id="GO:0016491">
    <property type="term" value="F:oxidoreductase activity"/>
    <property type="evidence" value="ECO:0007669"/>
    <property type="project" value="UniProtKB-KW"/>
</dbReference>
<dbReference type="Proteomes" id="UP000009328">
    <property type="component" value="Unassembled WGS sequence"/>
</dbReference>
<keyword evidence="2 3" id="KW-0560">Oxidoreductase</keyword>
<dbReference type="AlphaFoldDB" id="K0KP83"/>
<dbReference type="InterPro" id="IPR036291">
    <property type="entry name" value="NAD(P)-bd_dom_sf"/>
</dbReference>
<dbReference type="InParanoid" id="K0KP83"/>
<dbReference type="PANTHER" id="PTHR47706:SF9">
    <property type="entry name" value="NMRA-LIKE DOMAIN-CONTAINING PROTEIN-RELATED"/>
    <property type="match status" value="1"/>
</dbReference>
<evidence type="ECO:0000256" key="1">
    <source>
        <dbReference type="ARBA" id="ARBA00022857"/>
    </source>
</evidence>
<dbReference type="InterPro" id="IPR051609">
    <property type="entry name" value="NmrA/Isoflavone_reductase-like"/>
</dbReference>
<organism evidence="3 4">
    <name type="scientific">Wickerhamomyces ciferrii (strain ATCC 14091 / BCRC 22168 / CBS 111 / JCM 3599 / NBRC 0793 / NRRL Y-1031 F-60-10)</name>
    <name type="common">Yeast</name>
    <name type="synonym">Pichia ciferrii</name>
    <dbReference type="NCBI Taxonomy" id="1206466"/>
    <lineage>
        <taxon>Eukaryota</taxon>
        <taxon>Fungi</taxon>
        <taxon>Dikarya</taxon>
        <taxon>Ascomycota</taxon>
        <taxon>Saccharomycotina</taxon>
        <taxon>Saccharomycetes</taxon>
        <taxon>Phaffomycetales</taxon>
        <taxon>Wickerhamomycetaceae</taxon>
        <taxon>Wickerhamomyces</taxon>
    </lineage>
</organism>
<sequence>MSTVAVLGLNGFLGKPVIEALLSEPFISQIKQPIRLLTFSDKKQFQSEKVEYLNVSKGFDDALKGVDSVVNLTGYPNKSSEPFLDSVIKNNVKLYIPPQFGIDLGAASSKIFPELLKGKAEHSQRARDNGIKSVDLFTGFFFLEVNNPFVTPLVKINGSEATIIGDESIKVNPTYINDVGKSVASILTAKRFEKLPDKVRIYSDVVDIGQLISRYENLNDLKLSKTYEPNDEYLNNIRSQYQKDGYIGSKFFDYMGAMLVGGEGYGLIFETQNERDVINPNEKYFKWTKFDDKK</sequence>
<gene>
    <name evidence="3" type="ORF">BN7_3557</name>
</gene>
<protein>
    <submittedName>
        <fullName evidence="3">Isoflavone reductase P3</fullName>
        <ecNumber evidence="3">1.3.1.-</ecNumber>
    </submittedName>
</protein>
<dbReference type="PANTHER" id="PTHR47706">
    <property type="entry name" value="NMRA-LIKE FAMILY PROTEIN"/>
    <property type="match status" value="1"/>
</dbReference>
<keyword evidence="4" id="KW-1185">Reference proteome</keyword>
<keyword evidence="1" id="KW-0521">NADP</keyword>
<proteinExistence type="predicted"/>
<dbReference type="eggNOG" id="ENOG502S12R">
    <property type="taxonomic scope" value="Eukaryota"/>
</dbReference>
<evidence type="ECO:0000313" key="4">
    <source>
        <dbReference type="Proteomes" id="UP000009328"/>
    </source>
</evidence>
<dbReference type="EC" id="1.3.1.-" evidence="3"/>
<comment type="caution">
    <text evidence="3">The sequence shown here is derived from an EMBL/GenBank/DDBJ whole genome shotgun (WGS) entry which is preliminary data.</text>
</comment>
<dbReference type="Gene3D" id="3.90.25.10">
    <property type="entry name" value="UDP-galactose 4-epimerase, domain 1"/>
    <property type="match status" value="1"/>
</dbReference>
<dbReference type="Gene3D" id="3.40.50.720">
    <property type="entry name" value="NAD(P)-binding Rossmann-like Domain"/>
    <property type="match status" value="1"/>
</dbReference>
<evidence type="ECO:0000256" key="2">
    <source>
        <dbReference type="ARBA" id="ARBA00023002"/>
    </source>
</evidence>
<reference evidence="3 4" key="1">
    <citation type="journal article" date="2012" name="Eukaryot. Cell">
        <title>Draft genome sequence of Wickerhamomyces ciferrii NRRL Y-1031 F-60-10.</title>
        <authorList>
            <person name="Schneider J."/>
            <person name="Andrea H."/>
            <person name="Blom J."/>
            <person name="Jaenicke S."/>
            <person name="Ruckert C."/>
            <person name="Schorsch C."/>
            <person name="Szczepanowski R."/>
            <person name="Farwick M."/>
            <person name="Goesmann A."/>
            <person name="Puhler A."/>
            <person name="Schaffer S."/>
            <person name="Tauch A."/>
            <person name="Kohler T."/>
            <person name="Brinkrolf K."/>
        </authorList>
    </citation>
    <scope>NUCLEOTIDE SEQUENCE [LARGE SCALE GENOMIC DNA]</scope>
    <source>
        <strain evidence="4">ATCC 14091 / BCRC 22168 / CBS 111 / JCM 3599 / NBRC 0793 / NRRL Y-1031 F-60-10</strain>
    </source>
</reference>
<name>K0KP83_WICCF</name>
<evidence type="ECO:0000313" key="3">
    <source>
        <dbReference type="EMBL" id="CCH44002.1"/>
    </source>
</evidence>